<dbReference type="InterPro" id="IPR051059">
    <property type="entry name" value="VerF-like"/>
</dbReference>
<evidence type="ECO:0000256" key="8">
    <source>
        <dbReference type="ARBA" id="ARBA00023163"/>
    </source>
</evidence>
<dbReference type="FunFam" id="3.30.160.60:FF:000100">
    <property type="entry name" value="Zinc finger 45-like"/>
    <property type="match status" value="1"/>
</dbReference>
<dbReference type="GO" id="GO:0005634">
    <property type="term" value="C:nucleus"/>
    <property type="evidence" value="ECO:0007669"/>
    <property type="project" value="UniProtKB-SubCell"/>
</dbReference>
<feature type="compositionally biased region" description="Polar residues" evidence="11">
    <location>
        <begin position="117"/>
        <end position="130"/>
    </location>
</feature>
<dbReference type="PROSITE" id="PS50048">
    <property type="entry name" value="ZN2_CY6_FUNGAL_2"/>
    <property type="match status" value="1"/>
</dbReference>
<dbReference type="GO" id="GO:0000978">
    <property type="term" value="F:RNA polymerase II cis-regulatory region sequence-specific DNA binding"/>
    <property type="evidence" value="ECO:0007669"/>
    <property type="project" value="InterPro"/>
</dbReference>
<dbReference type="CDD" id="cd12148">
    <property type="entry name" value="fungal_TF_MHR"/>
    <property type="match status" value="1"/>
</dbReference>
<protein>
    <submittedName>
        <fullName evidence="15">Putative C2H2 finger domain protein</fullName>
    </submittedName>
</protein>
<evidence type="ECO:0000256" key="12">
    <source>
        <dbReference type="SAM" id="Phobius"/>
    </source>
</evidence>
<name>A0A017SJS4_ASPRC</name>
<evidence type="ECO:0000256" key="2">
    <source>
        <dbReference type="ARBA" id="ARBA00022723"/>
    </source>
</evidence>
<dbReference type="STRING" id="1388766.A0A017SJS4"/>
<feature type="region of interest" description="Disordered" evidence="11">
    <location>
        <begin position="108"/>
        <end position="140"/>
    </location>
</feature>
<evidence type="ECO:0000256" key="7">
    <source>
        <dbReference type="ARBA" id="ARBA00023125"/>
    </source>
</evidence>
<keyword evidence="2" id="KW-0479">Metal-binding</keyword>
<evidence type="ECO:0000256" key="6">
    <source>
        <dbReference type="ARBA" id="ARBA00023015"/>
    </source>
</evidence>
<dbReference type="InterPro" id="IPR001138">
    <property type="entry name" value="Zn2Cys6_DnaBD"/>
</dbReference>
<dbReference type="PANTHER" id="PTHR40626">
    <property type="entry name" value="MIP31509P"/>
    <property type="match status" value="1"/>
</dbReference>
<feature type="domain" description="Zn(2)-C6 fungal-type" evidence="13">
    <location>
        <begin position="79"/>
        <end position="108"/>
    </location>
</feature>
<dbReference type="SUPFAM" id="SSF57701">
    <property type="entry name" value="Zn2/Cys6 DNA-binding domain"/>
    <property type="match status" value="1"/>
</dbReference>
<keyword evidence="12" id="KW-0472">Membrane</keyword>
<dbReference type="InterPro" id="IPR036864">
    <property type="entry name" value="Zn2-C6_fun-type_DNA-bd_sf"/>
</dbReference>
<keyword evidence="12" id="KW-0812">Transmembrane</keyword>
<keyword evidence="8" id="KW-0804">Transcription</keyword>
<organism evidence="15 16">
    <name type="scientific">Aspergillus ruber (strain CBS 135680)</name>
    <dbReference type="NCBI Taxonomy" id="1388766"/>
    <lineage>
        <taxon>Eukaryota</taxon>
        <taxon>Fungi</taxon>
        <taxon>Dikarya</taxon>
        <taxon>Ascomycota</taxon>
        <taxon>Pezizomycotina</taxon>
        <taxon>Eurotiomycetes</taxon>
        <taxon>Eurotiomycetidae</taxon>
        <taxon>Eurotiales</taxon>
        <taxon>Aspergillaceae</taxon>
        <taxon>Aspergillus</taxon>
        <taxon>Aspergillus subgen. Aspergillus</taxon>
    </lineage>
</organism>
<dbReference type="GO" id="GO:0008270">
    <property type="term" value="F:zinc ion binding"/>
    <property type="evidence" value="ECO:0007669"/>
    <property type="project" value="UniProtKB-KW"/>
</dbReference>
<dbReference type="AlphaFoldDB" id="A0A017SJS4"/>
<dbReference type="SUPFAM" id="SSF57667">
    <property type="entry name" value="beta-beta-alpha zinc fingers"/>
    <property type="match status" value="1"/>
</dbReference>
<evidence type="ECO:0000313" key="16">
    <source>
        <dbReference type="Proteomes" id="UP000019804"/>
    </source>
</evidence>
<evidence type="ECO:0000256" key="10">
    <source>
        <dbReference type="PROSITE-ProRule" id="PRU00042"/>
    </source>
</evidence>
<dbReference type="Pfam" id="PF00096">
    <property type="entry name" value="zf-C2H2"/>
    <property type="match status" value="1"/>
</dbReference>
<dbReference type="GO" id="GO:0000785">
    <property type="term" value="C:chromatin"/>
    <property type="evidence" value="ECO:0007669"/>
    <property type="project" value="TreeGrafter"/>
</dbReference>
<evidence type="ECO:0000259" key="13">
    <source>
        <dbReference type="PROSITE" id="PS50048"/>
    </source>
</evidence>
<dbReference type="Proteomes" id="UP000019804">
    <property type="component" value="Unassembled WGS sequence"/>
</dbReference>
<dbReference type="EMBL" id="KK088417">
    <property type="protein sequence ID" value="EYE97011.1"/>
    <property type="molecule type" value="Genomic_DNA"/>
</dbReference>
<dbReference type="InterPro" id="IPR007219">
    <property type="entry name" value="XnlR_reg_dom"/>
</dbReference>
<keyword evidence="16" id="KW-1185">Reference proteome</keyword>
<dbReference type="GeneID" id="63699112"/>
<evidence type="ECO:0000259" key="14">
    <source>
        <dbReference type="PROSITE" id="PS50157"/>
    </source>
</evidence>
<dbReference type="GO" id="GO:0000981">
    <property type="term" value="F:DNA-binding transcription factor activity, RNA polymerase II-specific"/>
    <property type="evidence" value="ECO:0007669"/>
    <property type="project" value="InterPro"/>
</dbReference>
<evidence type="ECO:0000256" key="5">
    <source>
        <dbReference type="ARBA" id="ARBA00022833"/>
    </source>
</evidence>
<evidence type="ECO:0000256" key="1">
    <source>
        <dbReference type="ARBA" id="ARBA00004123"/>
    </source>
</evidence>
<evidence type="ECO:0000256" key="3">
    <source>
        <dbReference type="ARBA" id="ARBA00022737"/>
    </source>
</evidence>
<dbReference type="GO" id="GO:0006351">
    <property type="term" value="P:DNA-templated transcription"/>
    <property type="evidence" value="ECO:0007669"/>
    <property type="project" value="InterPro"/>
</dbReference>
<evidence type="ECO:0000313" key="15">
    <source>
        <dbReference type="EMBL" id="EYE97011.1"/>
    </source>
</evidence>
<evidence type="ECO:0000256" key="4">
    <source>
        <dbReference type="ARBA" id="ARBA00022771"/>
    </source>
</evidence>
<dbReference type="CDD" id="cd00067">
    <property type="entry name" value="GAL4"/>
    <property type="match status" value="1"/>
</dbReference>
<dbReference type="Pfam" id="PF04082">
    <property type="entry name" value="Fungal_trans"/>
    <property type="match status" value="1"/>
</dbReference>
<dbReference type="Pfam" id="PF00172">
    <property type="entry name" value="Zn_clus"/>
    <property type="match status" value="1"/>
</dbReference>
<evidence type="ECO:0000256" key="11">
    <source>
        <dbReference type="SAM" id="MobiDB-lite"/>
    </source>
</evidence>
<accession>A0A017SJS4</accession>
<dbReference type="Gene3D" id="4.10.240.10">
    <property type="entry name" value="Zn(2)-C6 fungal-type DNA-binding domain"/>
    <property type="match status" value="1"/>
</dbReference>
<dbReference type="RefSeq" id="XP_040640699.1">
    <property type="nucleotide sequence ID" value="XM_040783988.1"/>
</dbReference>
<feature type="domain" description="C2H2-type" evidence="14">
    <location>
        <begin position="37"/>
        <end position="66"/>
    </location>
</feature>
<keyword evidence="7" id="KW-0238">DNA-binding</keyword>
<keyword evidence="4 10" id="KW-0863">Zinc-finger</keyword>
<dbReference type="PANTHER" id="PTHR40626:SF8">
    <property type="entry name" value="C2H2 FINGER DOMAIN TRANSCRIPTION FACTOR (EUROFUNG)-RELATED"/>
    <property type="match status" value="1"/>
</dbReference>
<keyword evidence="5" id="KW-0862">Zinc</keyword>
<dbReference type="InterPro" id="IPR013087">
    <property type="entry name" value="Znf_C2H2_type"/>
</dbReference>
<feature type="domain" description="C2H2-type" evidence="14">
    <location>
        <begin position="9"/>
        <end position="36"/>
    </location>
</feature>
<keyword evidence="3" id="KW-0677">Repeat</keyword>
<reference evidence="16" key="1">
    <citation type="journal article" date="2014" name="Nat. Commun.">
        <title>Genomic adaptations of the halophilic Dead Sea filamentous fungus Eurotium rubrum.</title>
        <authorList>
            <person name="Kis-Papo T."/>
            <person name="Weig A.R."/>
            <person name="Riley R."/>
            <person name="Persoh D."/>
            <person name="Salamov A."/>
            <person name="Sun H."/>
            <person name="Lipzen A."/>
            <person name="Wasser S.P."/>
            <person name="Rambold G."/>
            <person name="Grigoriev I.V."/>
            <person name="Nevo E."/>
        </authorList>
    </citation>
    <scope>NUCLEOTIDE SEQUENCE [LARGE SCALE GENOMIC DNA]</scope>
    <source>
        <strain evidence="16">CBS 135680</strain>
    </source>
</reference>
<comment type="subcellular location">
    <subcellularLocation>
        <location evidence="1">Nucleus</location>
    </subcellularLocation>
</comment>
<proteinExistence type="predicted"/>
<evidence type="ECO:0000256" key="9">
    <source>
        <dbReference type="ARBA" id="ARBA00023242"/>
    </source>
</evidence>
<sequence length="676" mass="77645">MKSSAEKHFRCTVCQRGFTRIDHLKRHQLRHSGLKPYSCVFCNEAFARCDNLRDHYADCTKRGDQKIPETGQRGRRRHACQPCMSMKLRCDGSNPCGSCQKRNVECVKEQGPGPQKSPLSDSQSTSTTHSALAPRNIYEPSSDRGSIKFLLNGGTDSFTEHFHLPPHTDRARGLEYHNQKGFEEAEMSILGYPERSDQPDYAPAFAESDPAALSFFQDTFINFFNGPFPLGEPPKTLEEHYRSEARYNPMMSQGQPSHEPEKPFAMALIQAILSKVWTVHLEPKTQEEISMNIHFLLTTSRIRKFVSLYSRFWHSNCPLVHIASFDPEIASLPLLTSIVFMGAIYSDDVRESSTAKRILDFAELFVFSSQVFASKHEIGVSFRTEHRMDDDPNEFVKLQDLQAGYIMTVTQYWAGDRVSRNRAMETLFNQVVNVARKLGLSKCRHQPQDQLHESLWIQTESRIRIMAMIALIDSAFSFFQNYPCRLTHVEMDCDLPCEEIIFNSVHPFSEPNFRFSRNLTVSEAFQSLFEECPEDSPNPPIISFPQNDIGNPLGFTVFDMFLLIHLLYAFINTHMTLLIPILRKYQTAKSPSTIPDDSILAAIRTALSRWREHWVTLHNQLPGDQWASMGFYKNGYNFWLVSQLLITKKESVDVVMRMEVKCEDKLEKLKVLLMDE</sequence>
<dbReference type="HOGENOM" id="CLU_012538_2_0_1"/>
<dbReference type="PROSITE" id="PS50157">
    <property type="entry name" value="ZINC_FINGER_C2H2_2"/>
    <property type="match status" value="2"/>
</dbReference>
<dbReference type="PROSITE" id="PS00028">
    <property type="entry name" value="ZINC_FINGER_C2H2_1"/>
    <property type="match status" value="1"/>
</dbReference>
<dbReference type="Gene3D" id="3.30.160.60">
    <property type="entry name" value="Classic Zinc Finger"/>
    <property type="match status" value="2"/>
</dbReference>
<dbReference type="SMART" id="SM00355">
    <property type="entry name" value="ZnF_C2H2"/>
    <property type="match status" value="2"/>
</dbReference>
<keyword evidence="9" id="KW-0539">Nucleus</keyword>
<dbReference type="SMART" id="SM00066">
    <property type="entry name" value="GAL4"/>
    <property type="match status" value="1"/>
</dbReference>
<feature type="transmembrane region" description="Helical" evidence="12">
    <location>
        <begin position="560"/>
        <end position="582"/>
    </location>
</feature>
<dbReference type="InterPro" id="IPR036236">
    <property type="entry name" value="Znf_C2H2_sf"/>
</dbReference>
<gene>
    <name evidence="15" type="ORF">EURHEDRAFT_451939</name>
</gene>
<keyword evidence="12" id="KW-1133">Transmembrane helix</keyword>
<dbReference type="OrthoDB" id="10018191at2759"/>
<keyword evidence="6" id="KW-0805">Transcription regulation</keyword>